<accession>A0AA41QBJ1</accession>
<evidence type="ECO:0000256" key="6">
    <source>
        <dbReference type="ARBA" id="ARBA00022692"/>
    </source>
</evidence>
<dbReference type="GO" id="GO:0005886">
    <property type="term" value="C:plasma membrane"/>
    <property type="evidence" value="ECO:0007669"/>
    <property type="project" value="UniProtKB-SubCell"/>
</dbReference>
<feature type="transmembrane region" description="Helical" evidence="9">
    <location>
        <begin position="43"/>
        <end position="63"/>
    </location>
</feature>
<keyword evidence="4 9" id="KW-1003">Cell membrane</keyword>
<comment type="caution">
    <text evidence="11">The sequence shown here is derived from an EMBL/GenBank/DDBJ whole genome shotgun (WGS) entry which is preliminary data.</text>
</comment>
<dbReference type="RefSeq" id="WP_236087825.1">
    <property type="nucleotide sequence ID" value="NZ_JAKGSG010000013.1"/>
</dbReference>
<feature type="domain" description="ABC transmembrane type-2" evidence="10">
    <location>
        <begin position="37"/>
        <end position="277"/>
    </location>
</feature>
<keyword evidence="3 9" id="KW-0813">Transport</keyword>
<feature type="transmembrane region" description="Helical" evidence="9">
    <location>
        <begin position="147"/>
        <end position="175"/>
    </location>
</feature>
<keyword evidence="5" id="KW-0997">Cell inner membrane</keyword>
<feature type="transmembrane region" description="Helical" evidence="9">
    <location>
        <begin position="252"/>
        <end position="274"/>
    </location>
</feature>
<feature type="transmembrane region" description="Helical" evidence="9">
    <location>
        <begin position="209"/>
        <end position="232"/>
    </location>
</feature>
<keyword evidence="6 9" id="KW-0812">Transmembrane</keyword>
<dbReference type="AlphaFoldDB" id="A0AA41QBJ1"/>
<dbReference type="GO" id="GO:0140359">
    <property type="term" value="F:ABC-type transporter activity"/>
    <property type="evidence" value="ECO:0007669"/>
    <property type="project" value="InterPro"/>
</dbReference>
<feature type="transmembrane region" description="Helical" evidence="9">
    <location>
        <begin position="111"/>
        <end position="135"/>
    </location>
</feature>
<evidence type="ECO:0000313" key="11">
    <source>
        <dbReference type="EMBL" id="MCF4120112.1"/>
    </source>
</evidence>
<dbReference type="PANTHER" id="PTHR30413:SF8">
    <property type="entry name" value="TRANSPORT PERMEASE PROTEIN"/>
    <property type="match status" value="1"/>
</dbReference>
<feature type="transmembrane region" description="Helical" evidence="9">
    <location>
        <begin position="181"/>
        <end position="202"/>
    </location>
</feature>
<evidence type="ECO:0000259" key="10">
    <source>
        <dbReference type="PROSITE" id="PS51012"/>
    </source>
</evidence>
<gene>
    <name evidence="11" type="ORF">L1785_03890</name>
</gene>
<evidence type="ECO:0000256" key="1">
    <source>
        <dbReference type="ARBA" id="ARBA00004429"/>
    </source>
</evidence>
<evidence type="ECO:0000256" key="5">
    <source>
        <dbReference type="ARBA" id="ARBA00022519"/>
    </source>
</evidence>
<protein>
    <recommendedName>
        <fullName evidence="9">Transport permease protein</fullName>
    </recommendedName>
</protein>
<dbReference type="InterPro" id="IPR013525">
    <property type="entry name" value="ABC2_TM"/>
</dbReference>
<name>A0AA41QBJ1_9MICO</name>
<dbReference type="EMBL" id="JAKGSG010000013">
    <property type="protein sequence ID" value="MCF4120112.1"/>
    <property type="molecule type" value="Genomic_DNA"/>
</dbReference>
<keyword evidence="7 9" id="KW-1133">Transmembrane helix</keyword>
<keyword evidence="12" id="KW-1185">Reference proteome</keyword>
<evidence type="ECO:0000313" key="12">
    <source>
        <dbReference type="Proteomes" id="UP001165405"/>
    </source>
</evidence>
<dbReference type="Proteomes" id="UP001165405">
    <property type="component" value="Unassembled WGS sequence"/>
</dbReference>
<dbReference type="Pfam" id="PF01061">
    <property type="entry name" value="ABC2_membrane"/>
    <property type="match status" value="1"/>
</dbReference>
<comment type="subcellular location">
    <subcellularLocation>
        <location evidence="1">Cell inner membrane</location>
        <topology evidence="1">Multi-pass membrane protein</topology>
    </subcellularLocation>
    <subcellularLocation>
        <location evidence="9">Cell membrane</location>
        <topology evidence="9">Multi-pass membrane protein</topology>
    </subcellularLocation>
</comment>
<evidence type="ECO:0000256" key="8">
    <source>
        <dbReference type="ARBA" id="ARBA00023136"/>
    </source>
</evidence>
<evidence type="ECO:0000256" key="7">
    <source>
        <dbReference type="ARBA" id="ARBA00022989"/>
    </source>
</evidence>
<feature type="transmembrane region" description="Helical" evidence="9">
    <location>
        <begin position="70"/>
        <end position="91"/>
    </location>
</feature>
<dbReference type="PROSITE" id="PS51012">
    <property type="entry name" value="ABC_TM2"/>
    <property type="match status" value="1"/>
</dbReference>
<sequence>MVTPGIGRGLLDVVERRFLLRLIVRKELRVRYRGSVLGMAWSYVKPAIQFGVYFVALGVFLRMRDTVPDYAVYLFAGIVVMNFFGEGFGNATRSIIWNAPLINKIYLPRELFPVASLYVSAVHFFPQLVVLLVAALISGWRPTVAEVLAAVVGFLIVAMLALGLGLLFGAANVFFRDAENFVDLIVMVATWASPVLYTWGLVQAELPRWLWFVYQANPLTAAVELFHYAFWYGGTGRPALLPNGTAPIPDNLWAVGGGALVVSLVVLVVGQLVFRRLEGRFAQEL</sequence>
<organism evidence="11 12">
    <name type="scientific">Antribacter soli</name>
    <dbReference type="NCBI Taxonomy" id="2910976"/>
    <lineage>
        <taxon>Bacteria</taxon>
        <taxon>Bacillati</taxon>
        <taxon>Actinomycetota</taxon>
        <taxon>Actinomycetes</taxon>
        <taxon>Micrococcales</taxon>
        <taxon>Promicromonosporaceae</taxon>
        <taxon>Antribacter</taxon>
    </lineage>
</organism>
<dbReference type="GO" id="GO:0015920">
    <property type="term" value="P:lipopolysaccharide transport"/>
    <property type="evidence" value="ECO:0007669"/>
    <property type="project" value="TreeGrafter"/>
</dbReference>
<evidence type="ECO:0000256" key="3">
    <source>
        <dbReference type="ARBA" id="ARBA00022448"/>
    </source>
</evidence>
<evidence type="ECO:0000256" key="9">
    <source>
        <dbReference type="RuleBase" id="RU361157"/>
    </source>
</evidence>
<reference evidence="11" key="1">
    <citation type="submission" date="2022-01" db="EMBL/GenBank/DDBJ databases">
        <title>Antribacter sp. nov., isolated from Guizhou of China.</title>
        <authorList>
            <person name="Chengliang C."/>
            <person name="Ya Z."/>
        </authorList>
    </citation>
    <scope>NUCLEOTIDE SEQUENCE</scope>
    <source>
        <strain evidence="11">KLBMP 9083</strain>
    </source>
</reference>
<keyword evidence="8 9" id="KW-0472">Membrane</keyword>
<dbReference type="PANTHER" id="PTHR30413">
    <property type="entry name" value="INNER MEMBRANE TRANSPORT PERMEASE"/>
    <property type="match status" value="1"/>
</dbReference>
<comment type="similarity">
    <text evidence="2 9">Belongs to the ABC-2 integral membrane protein family.</text>
</comment>
<proteinExistence type="inferred from homology"/>
<evidence type="ECO:0000256" key="2">
    <source>
        <dbReference type="ARBA" id="ARBA00007783"/>
    </source>
</evidence>
<dbReference type="InterPro" id="IPR047817">
    <property type="entry name" value="ABC2_TM_bact-type"/>
</dbReference>
<evidence type="ECO:0000256" key="4">
    <source>
        <dbReference type="ARBA" id="ARBA00022475"/>
    </source>
</evidence>